<keyword evidence="9" id="KW-0460">Magnesium</keyword>
<accession>A0A9P0C683</accession>
<comment type="similarity">
    <text evidence="3">Belongs to the mab-21 family.</text>
</comment>
<dbReference type="Gene3D" id="1.10.1410.40">
    <property type="match status" value="1"/>
</dbReference>
<evidence type="ECO:0000256" key="2">
    <source>
        <dbReference type="ARBA" id="ARBA00001946"/>
    </source>
</evidence>
<dbReference type="PANTHER" id="PTHR10656">
    <property type="entry name" value="CELL FATE DETERMINING PROTEIN MAB21-RELATED"/>
    <property type="match status" value="1"/>
</dbReference>
<dbReference type="Proteomes" id="UP001154114">
    <property type="component" value="Chromosome 8"/>
</dbReference>
<dbReference type="Pfam" id="PF20266">
    <property type="entry name" value="Mab-21_C"/>
    <property type="match status" value="1"/>
</dbReference>
<evidence type="ECO:0000256" key="12">
    <source>
        <dbReference type="SAM" id="MobiDB-lite"/>
    </source>
</evidence>
<feature type="compositionally biased region" description="Pro residues" evidence="12">
    <location>
        <begin position="74"/>
        <end position="85"/>
    </location>
</feature>
<dbReference type="OrthoDB" id="6054650at2759"/>
<sequence length="553" mass="63766">MFPSAATSQAKYAGNSIKINKMADENRNNTNRNNESNEPSFAAGAAMGLMGVALGGALYYMLGPRKAKPTAPQENPPPEEQPPPRLTKRNTSTPRVQANPVASTSRQNDDSVSSYLSDLINRISTSCGNPNSPNQRPNVPSGISIREVPPDKPVITNLNSLLSDIHVRYIKLKEFDLHYKVFDTIFQDLHKKMKEVDPYYRKYSSTVQFAGSHYDNLRIKKPDEFDMDIVIALPLNIKTDVFNPTGSDIIIEPKSAGFVQLKMGVQFQRLPMRDKEEWLINRTAYEWKDDSNYLLRSKFNDWFKSVVNKALNKCEFSGNRPLFYVEGVPYIIDKSESGPAMTLLISNKSRNFKLDVDLVPCLKFPENRWPIGKSYREIPPKCKKDYWMVVGKPNKESPSALEQSRSWRLALHNQERELMHNSYNLRQAIRLVKKLRDSLGMKKIASYYIKTLFYWDVIEINDPEYWRRNNPANLFKMMVGKLHKALATGKIPYFWNKDNNLIGNVDRKILDEYLLKLVPLIDILDQPDKYKMVAKYMLTPQEFAEYNRNFLHI</sequence>
<evidence type="ECO:0000256" key="8">
    <source>
        <dbReference type="ARBA" id="ARBA00022840"/>
    </source>
</evidence>
<dbReference type="SMART" id="SM01265">
    <property type="entry name" value="Mab-21"/>
    <property type="match status" value="1"/>
</dbReference>
<keyword evidence="6" id="KW-0479">Metal-binding</keyword>
<evidence type="ECO:0000256" key="6">
    <source>
        <dbReference type="ARBA" id="ARBA00022723"/>
    </source>
</evidence>
<gene>
    <name evidence="16" type="ORF">CINC_LOCUS12769</name>
</gene>
<evidence type="ECO:0000256" key="3">
    <source>
        <dbReference type="ARBA" id="ARBA00008307"/>
    </source>
</evidence>
<feature type="domain" description="Mab-21-like nucleotidyltransferase" evidence="14">
    <location>
        <begin position="213"/>
        <end position="421"/>
    </location>
</feature>
<evidence type="ECO:0008006" key="18">
    <source>
        <dbReference type="Google" id="ProtNLM"/>
    </source>
</evidence>
<dbReference type="Gene3D" id="3.30.460.90">
    <property type="match status" value="1"/>
</dbReference>
<keyword evidence="13" id="KW-1133">Transmembrane helix</keyword>
<dbReference type="GO" id="GO:0046872">
    <property type="term" value="F:metal ion binding"/>
    <property type="evidence" value="ECO:0007669"/>
    <property type="project" value="UniProtKB-KW"/>
</dbReference>
<feature type="domain" description="Mab-21-like HhH/H2TH-like" evidence="15">
    <location>
        <begin position="425"/>
        <end position="514"/>
    </location>
</feature>
<feature type="transmembrane region" description="Helical" evidence="13">
    <location>
        <begin position="41"/>
        <end position="62"/>
    </location>
</feature>
<feature type="region of interest" description="Disordered" evidence="12">
    <location>
        <begin position="66"/>
        <end position="145"/>
    </location>
</feature>
<dbReference type="AlphaFoldDB" id="A0A9P0C683"/>
<evidence type="ECO:0000259" key="15">
    <source>
        <dbReference type="Pfam" id="PF20266"/>
    </source>
</evidence>
<keyword evidence="13" id="KW-0812">Transmembrane</keyword>
<dbReference type="Pfam" id="PF03281">
    <property type="entry name" value="Mab-21"/>
    <property type="match status" value="1"/>
</dbReference>
<evidence type="ECO:0000256" key="5">
    <source>
        <dbReference type="ARBA" id="ARBA00022695"/>
    </source>
</evidence>
<evidence type="ECO:0000256" key="1">
    <source>
        <dbReference type="ARBA" id="ARBA00001936"/>
    </source>
</evidence>
<dbReference type="GO" id="GO:0005525">
    <property type="term" value="F:GTP binding"/>
    <property type="evidence" value="ECO:0007669"/>
    <property type="project" value="UniProtKB-KW"/>
</dbReference>
<evidence type="ECO:0000256" key="4">
    <source>
        <dbReference type="ARBA" id="ARBA00022679"/>
    </source>
</evidence>
<dbReference type="EMBL" id="LR824011">
    <property type="protein sequence ID" value="CAH0627399.1"/>
    <property type="molecule type" value="Genomic_DNA"/>
</dbReference>
<comment type="cofactor">
    <cofactor evidence="1">
        <name>Mn(2+)</name>
        <dbReference type="ChEBI" id="CHEBI:29035"/>
    </cofactor>
</comment>
<keyword evidence="10" id="KW-0342">GTP-binding</keyword>
<dbReference type="InterPro" id="IPR046903">
    <property type="entry name" value="Mab-21-like_nuc_Trfase"/>
</dbReference>
<comment type="cofactor">
    <cofactor evidence="2">
        <name>Mg(2+)</name>
        <dbReference type="ChEBI" id="CHEBI:18420"/>
    </cofactor>
</comment>
<evidence type="ECO:0000256" key="9">
    <source>
        <dbReference type="ARBA" id="ARBA00022842"/>
    </source>
</evidence>
<organism evidence="16 17">
    <name type="scientific">Chrysodeixis includens</name>
    <name type="common">Soybean looper</name>
    <name type="synonym">Pseudoplusia includens</name>
    <dbReference type="NCBI Taxonomy" id="689277"/>
    <lineage>
        <taxon>Eukaryota</taxon>
        <taxon>Metazoa</taxon>
        <taxon>Ecdysozoa</taxon>
        <taxon>Arthropoda</taxon>
        <taxon>Hexapoda</taxon>
        <taxon>Insecta</taxon>
        <taxon>Pterygota</taxon>
        <taxon>Neoptera</taxon>
        <taxon>Endopterygota</taxon>
        <taxon>Lepidoptera</taxon>
        <taxon>Glossata</taxon>
        <taxon>Ditrysia</taxon>
        <taxon>Noctuoidea</taxon>
        <taxon>Noctuidae</taxon>
        <taxon>Plusiinae</taxon>
        <taxon>Chrysodeixis</taxon>
    </lineage>
</organism>
<keyword evidence="13" id="KW-0472">Membrane</keyword>
<evidence type="ECO:0000313" key="16">
    <source>
        <dbReference type="EMBL" id="CAH0627399.1"/>
    </source>
</evidence>
<keyword evidence="17" id="KW-1185">Reference proteome</keyword>
<proteinExistence type="inferred from homology"/>
<evidence type="ECO:0000256" key="13">
    <source>
        <dbReference type="SAM" id="Phobius"/>
    </source>
</evidence>
<reference evidence="16" key="1">
    <citation type="submission" date="2021-12" db="EMBL/GenBank/DDBJ databases">
        <authorList>
            <person name="King R."/>
        </authorList>
    </citation>
    <scope>NUCLEOTIDE SEQUENCE</scope>
</reference>
<keyword evidence="11" id="KW-0464">Manganese</keyword>
<keyword evidence="4" id="KW-0808">Transferase</keyword>
<name>A0A9P0C683_CHRIL</name>
<keyword evidence="5" id="KW-0548">Nucleotidyltransferase</keyword>
<evidence type="ECO:0000256" key="10">
    <source>
        <dbReference type="ARBA" id="ARBA00023134"/>
    </source>
</evidence>
<dbReference type="InterPro" id="IPR024810">
    <property type="entry name" value="MAB21L/cGLR"/>
</dbReference>
<evidence type="ECO:0000256" key="11">
    <source>
        <dbReference type="ARBA" id="ARBA00023211"/>
    </source>
</evidence>
<evidence type="ECO:0000259" key="14">
    <source>
        <dbReference type="Pfam" id="PF03281"/>
    </source>
</evidence>
<dbReference type="PANTHER" id="PTHR10656:SF42">
    <property type="entry name" value="CYCLIC GMP-AMP SYNTHASE-LIKE PROTEIN-RELATED"/>
    <property type="match status" value="1"/>
</dbReference>
<evidence type="ECO:0000256" key="7">
    <source>
        <dbReference type="ARBA" id="ARBA00022741"/>
    </source>
</evidence>
<dbReference type="GO" id="GO:0016779">
    <property type="term" value="F:nucleotidyltransferase activity"/>
    <property type="evidence" value="ECO:0007669"/>
    <property type="project" value="UniProtKB-KW"/>
</dbReference>
<evidence type="ECO:0000313" key="17">
    <source>
        <dbReference type="Proteomes" id="UP001154114"/>
    </source>
</evidence>
<protein>
    <recommendedName>
        <fullName evidence="18">Cyclic GMP-AMP synthase</fullName>
    </recommendedName>
</protein>
<dbReference type="GO" id="GO:0005524">
    <property type="term" value="F:ATP binding"/>
    <property type="evidence" value="ECO:0007669"/>
    <property type="project" value="UniProtKB-KW"/>
</dbReference>
<keyword evidence="7" id="KW-0547">Nucleotide-binding</keyword>
<keyword evidence="8" id="KW-0067">ATP-binding</keyword>
<feature type="compositionally biased region" description="Polar residues" evidence="12">
    <location>
        <begin position="89"/>
        <end position="138"/>
    </location>
</feature>
<dbReference type="InterPro" id="IPR046906">
    <property type="entry name" value="Mab-21_HhH/H2TH-like"/>
</dbReference>